<dbReference type="Proteomes" id="UP001526430">
    <property type="component" value="Unassembled WGS sequence"/>
</dbReference>
<dbReference type="SUPFAM" id="SSF53850">
    <property type="entry name" value="Periplasmic binding protein-like II"/>
    <property type="match status" value="1"/>
</dbReference>
<reference evidence="6 7" key="1">
    <citation type="submission" date="2022-10" db="EMBL/GenBank/DDBJ databases">
        <title>Roseococcus glaciei nov., sp. nov., isolated from glacier.</title>
        <authorList>
            <person name="Liu Q."/>
            <person name="Xin Y.-H."/>
        </authorList>
    </citation>
    <scope>NUCLEOTIDE SEQUENCE [LARGE SCALE GENOMIC DNA]</scope>
    <source>
        <strain evidence="6 7">MDT2-1-1</strain>
    </source>
</reference>
<organism evidence="6 7">
    <name type="scientific">Sabulicella glaciei</name>
    <dbReference type="NCBI Taxonomy" id="2984948"/>
    <lineage>
        <taxon>Bacteria</taxon>
        <taxon>Pseudomonadati</taxon>
        <taxon>Pseudomonadota</taxon>
        <taxon>Alphaproteobacteria</taxon>
        <taxon>Acetobacterales</taxon>
        <taxon>Acetobacteraceae</taxon>
        <taxon>Sabulicella</taxon>
    </lineage>
</organism>
<dbReference type="Pfam" id="PF00126">
    <property type="entry name" value="HTH_1"/>
    <property type="match status" value="1"/>
</dbReference>
<dbReference type="PROSITE" id="PS50931">
    <property type="entry name" value="HTH_LYSR"/>
    <property type="match status" value="1"/>
</dbReference>
<feature type="domain" description="HTH lysR-type" evidence="5">
    <location>
        <begin position="22"/>
        <end position="77"/>
    </location>
</feature>
<dbReference type="Gene3D" id="1.10.10.10">
    <property type="entry name" value="Winged helix-like DNA-binding domain superfamily/Winged helix DNA-binding domain"/>
    <property type="match status" value="1"/>
</dbReference>
<dbReference type="InterPro" id="IPR036390">
    <property type="entry name" value="WH_DNA-bd_sf"/>
</dbReference>
<keyword evidence="3" id="KW-0238">DNA-binding</keyword>
<evidence type="ECO:0000259" key="5">
    <source>
        <dbReference type="PROSITE" id="PS50931"/>
    </source>
</evidence>
<dbReference type="PRINTS" id="PR00039">
    <property type="entry name" value="HTHLYSR"/>
</dbReference>
<evidence type="ECO:0000256" key="1">
    <source>
        <dbReference type="ARBA" id="ARBA00009437"/>
    </source>
</evidence>
<dbReference type="RefSeq" id="WP_301591556.1">
    <property type="nucleotide sequence ID" value="NZ_JAPFQI010000016.1"/>
</dbReference>
<protein>
    <submittedName>
        <fullName evidence="6">LysR family transcriptional regulator</fullName>
    </submittedName>
</protein>
<dbReference type="InterPro" id="IPR000847">
    <property type="entry name" value="LysR_HTH_N"/>
</dbReference>
<dbReference type="Gene3D" id="3.40.190.10">
    <property type="entry name" value="Periplasmic binding protein-like II"/>
    <property type="match status" value="2"/>
</dbReference>
<evidence type="ECO:0000256" key="2">
    <source>
        <dbReference type="ARBA" id="ARBA00023015"/>
    </source>
</evidence>
<dbReference type="EMBL" id="JAPFQI010000016">
    <property type="protein sequence ID" value="MCW8087364.1"/>
    <property type="molecule type" value="Genomic_DNA"/>
</dbReference>
<comment type="similarity">
    <text evidence="1">Belongs to the LysR transcriptional regulatory family.</text>
</comment>
<name>A0ABT3NYX8_9PROT</name>
<keyword evidence="2" id="KW-0805">Transcription regulation</keyword>
<gene>
    <name evidence="6" type="ORF">OF850_17175</name>
</gene>
<keyword evidence="7" id="KW-1185">Reference proteome</keyword>
<dbReference type="SUPFAM" id="SSF46785">
    <property type="entry name" value="Winged helix' DNA-binding domain"/>
    <property type="match status" value="1"/>
</dbReference>
<dbReference type="PANTHER" id="PTHR30537">
    <property type="entry name" value="HTH-TYPE TRANSCRIPTIONAL REGULATOR"/>
    <property type="match status" value="1"/>
</dbReference>
<accession>A0ABT3NYX8</accession>
<dbReference type="InterPro" id="IPR036388">
    <property type="entry name" value="WH-like_DNA-bd_sf"/>
</dbReference>
<proteinExistence type="inferred from homology"/>
<dbReference type="PANTHER" id="PTHR30537:SF5">
    <property type="entry name" value="HTH-TYPE TRANSCRIPTIONAL ACTIVATOR TTDR-RELATED"/>
    <property type="match status" value="1"/>
</dbReference>
<evidence type="ECO:0000313" key="6">
    <source>
        <dbReference type="EMBL" id="MCW8087364.1"/>
    </source>
</evidence>
<evidence type="ECO:0000256" key="3">
    <source>
        <dbReference type="ARBA" id="ARBA00023125"/>
    </source>
</evidence>
<dbReference type="InterPro" id="IPR058163">
    <property type="entry name" value="LysR-type_TF_proteobact-type"/>
</dbReference>
<keyword evidence="4" id="KW-0804">Transcription</keyword>
<dbReference type="InterPro" id="IPR005119">
    <property type="entry name" value="LysR_subst-bd"/>
</dbReference>
<comment type="caution">
    <text evidence="6">The sequence shown here is derived from an EMBL/GenBank/DDBJ whole genome shotgun (WGS) entry which is preliminary data.</text>
</comment>
<dbReference type="Pfam" id="PF03466">
    <property type="entry name" value="LysR_substrate"/>
    <property type="match status" value="1"/>
</dbReference>
<evidence type="ECO:0000256" key="4">
    <source>
        <dbReference type="ARBA" id="ARBA00023163"/>
    </source>
</evidence>
<sequence>MAAQPDEELPNRRGGRQWGGLLPLLHHFDAAARHLNFTKAASELNVTQGAVSQRLRLLEGRLGIRLFRRLPRGLALTEEGAQLAAAVRRLLAELDDTVSRIQPRRRGPQLALGCPPSFAMLWLIPRIHDFSQAHPEVGIRFHGEFIGLAASGAAEAQGGLMIRYDPDMARHPGAEFLLPEYLIPVTAPLPSRGCPEPSAGLDRLHEATFLHDAAPWEGAPAFCEWREWIEGALPASARRRLGDAYRSGHQYNLAQLALRAASSGQGVAIGRSALVLEELAAKRLRVLKGAVPVRARAGYYVTHDGASSDARANFLTWLHGQCKDFEVARDLQLRRVR</sequence>
<evidence type="ECO:0000313" key="7">
    <source>
        <dbReference type="Proteomes" id="UP001526430"/>
    </source>
</evidence>